<dbReference type="GO" id="GO:0023051">
    <property type="term" value="P:regulation of signaling"/>
    <property type="evidence" value="ECO:0007669"/>
    <property type="project" value="InterPro"/>
</dbReference>
<dbReference type="GO" id="GO:0030971">
    <property type="term" value="F:receptor tyrosine kinase binding"/>
    <property type="evidence" value="ECO:0007669"/>
    <property type="project" value="TreeGrafter"/>
</dbReference>
<comment type="catalytic activity">
    <reaction evidence="5">
        <text>S-ubiquitinyl-[E2 ubiquitin-conjugating enzyme]-L-cysteine + [acceptor protein]-L-lysine = [E2 ubiquitin-conjugating enzyme]-L-cysteine + N(6)-ubiquitinyl-[acceptor protein]-L-lysine.</text>
        <dbReference type="EC" id="2.3.2.27"/>
    </reaction>
</comment>
<feature type="domain" description="RING-type" evidence="7">
    <location>
        <begin position="149"/>
        <end position="188"/>
    </location>
</feature>
<dbReference type="InterPro" id="IPR024159">
    <property type="entry name" value="Cbl_PTB"/>
</dbReference>
<dbReference type="PROSITE" id="PS50089">
    <property type="entry name" value="ZF_RING_2"/>
    <property type="match status" value="1"/>
</dbReference>
<dbReference type="CDD" id="cd09920">
    <property type="entry name" value="SH2_Cbl-b_TKB"/>
    <property type="match status" value="1"/>
</dbReference>
<sequence>MSECSLFPDGMSFFHLQPWPSLLKNWNFLAVTHPGYMAFLTYDEVKARLQHYTQKPASYIFRLSCTRMGQWAIGYVTDDGSILQTIPQNKPLFQSLMEGYSEGFYLYPDGRDVNPDLTGLCEPSRQDHIQVSREQYELYCDIGSTFQLCKICTERDKDVKIEPCGHLICNDCLTTWQESDGHSCPFCRCEIKGMESIVVDPFQARHNQPPISEELLPRNQVPEEEEEEEDNFEDMGLLMDKLAALNKVRAM</sequence>
<dbReference type="InterPro" id="IPR014742">
    <property type="entry name" value="Adaptor_Cbl_SH2-like"/>
</dbReference>
<reference evidence="9 10" key="1">
    <citation type="journal article" date="2018" name="Nat. Ecol. Evol.">
        <title>Shark genomes provide insights into elasmobranch evolution and the origin of vertebrates.</title>
        <authorList>
            <person name="Hara Y"/>
            <person name="Yamaguchi K"/>
            <person name="Onimaru K"/>
            <person name="Kadota M"/>
            <person name="Koyanagi M"/>
            <person name="Keeley SD"/>
            <person name="Tatsumi K"/>
            <person name="Tanaka K"/>
            <person name="Motone F"/>
            <person name="Kageyama Y"/>
            <person name="Nozu R"/>
            <person name="Adachi N"/>
            <person name="Nishimura O"/>
            <person name="Nakagawa R"/>
            <person name="Tanegashima C"/>
            <person name="Kiyatake I"/>
            <person name="Matsumoto R"/>
            <person name="Murakumo K"/>
            <person name="Nishida K"/>
            <person name="Terakita A"/>
            <person name="Kuratani S"/>
            <person name="Sato K"/>
            <person name="Hyodo S Kuraku.S."/>
        </authorList>
    </citation>
    <scope>NUCLEOTIDE SEQUENCE [LARGE SCALE GENOMIC DNA]</scope>
</reference>
<protein>
    <recommendedName>
        <fullName evidence="5">E3 ubiquitin-protein ligase CBL</fullName>
        <ecNumber evidence="5">2.3.2.27</ecNumber>
    </recommendedName>
</protein>
<comment type="pathway">
    <text evidence="5">Protein modification; protein ubiquitination.</text>
</comment>
<dbReference type="EC" id="2.3.2.27" evidence="5"/>
<keyword evidence="5" id="KW-0106">Calcium</keyword>
<dbReference type="FunFam" id="3.30.40.10:FF:000015">
    <property type="entry name" value="E3 ubiquitin-protein ligase CBL"/>
    <property type="match status" value="1"/>
</dbReference>
<dbReference type="GO" id="GO:0045121">
    <property type="term" value="C:membrane raft"/>
    <property type="evidence" value="ECO:0007669"/>
    <property type="project" value="TreeGrafter"/>
</dbReference>
<dbReference type="GO" id="GO:0008270">
    <property type="term" value="F:zinc ion binding"/>
    <property type="evidence" value="ECO:0007669"/>
    <property type="project" value="UniProtKB-KW"/>
</dbReference>
<dbReference type="GO" id="GO:0005886">
    <property type="term" value="C:plasma membrane"/>
    <property type="evidence" value="ECO:0007669"/>
    <property type="project" value="TreeGrafter"/>
</dbReference>
<dbReference type="InterPro" id="IPR001841">
    <property type="entry name" value="Znf_RING"/>
</dbReference>
<evidence type="ECO:0000256" key="2">
    <source>
        <dbReference type="ARBA" id="ARBA00022771"/>
    </source>
</evidence>
<organism evidence="9 10">
    <name type="scientific">Scyliorhinus torazame</name>
    <name type="common">Cloudy catshark</name>
    <name type="synonym">Catulus torazame</name>
    <dbReference type="NCBI Taxonomy" id="75743"/>
    <lineage>
        <taxon>Eukaryota</taxon>
        <taxon>Metazoa</taxon>
        <taxon>Chordata</taxon>
        <taxon>Craniata</taxon>
        <taxon>Vertebrata</taxon>
        <taxon>Chondrichthyes</taxon>
        <taxon>Elasmobranchii</taxon>
        <taxon>Galeomorphii</taxon>
        <taxon>Galeoidea</taxon>
        <taxon>Carcharhiniformes</taxon>
        <taxon>Scyliorhinidae</taxon>
        <taxon>Scyliorhinus</taxon>
    </lineage>
</organism>
<keyword evidence="5" id="KW-0808">Transferase</keyword>
<dbReference type="UniPathway" id="UPA00143"/>
<dbReference type="FunFam" id="3.30.505.10:FF:000007">
    <property type="entry name" value="E3 ubiquitin-protein ligase CBL"/>
    <property type="match status" value="1"/>
</dbReference>
<accession>A0A401Q0K3</accession>
<dbReference type="PANTHER" id="PTHR23007">
    <property type="entry name" value="CBL"/>
    <property type="match status" value="1"/>
</dbReference>
<dbReference type="OMA" id="SSAHWIR"/>
<dbReference type="Pfam" id="PF02762">
    <property type="entry name" value="Cbl_N3"/>
    <property type="match status" value="1"/>
</dbReference>
<dbReference type="PROSITE" id="PS00518">
    <property type="entry name" value="ZF_RING_1"/>
    <property type="match status" value="1"/>
</dbReference>
<dbReference type="OrthoDB" id="7237699at2759"/>
<dbReference type="Pfam" id="PF13920">
    <property type="entry name" value="zf-C3HC4_3"/>
    <property type="match status" value="1"/>
</dbReference>
<dbReference type="InterPro" id="IPR017907">
    <property type="entry name" value="Znf_RING_CS"/>
</dbReference>
<keyword evidence="2 4" id="KW-0863">Zinc-finger</keyword>
<comment type="function">
    <text evidence="5">E3 ubiquitin-protein ligase which accepts ubiquitin from specific E2 ubiquitin-conjugating enzymes, and transfers it to substrates, generally promoting their degradation by the proteasome.</text>
</comment>
<evidence type="ECO:0000313" key="9">
    <source>
        <dbReference type="EMBL" id="GCB78894.1"/>
    </source>
</evidence>
<dbReference type="SUPFAM" id="SSF57850">
    <property type="entry name" value="RING/U-box"/>
    <property type="match status" value="1"/>
</dbReference>
<evidence type="ECO:0000256" key="4">
    <source>
        <dbReference type="PROSITE-ProRule" id="PRU00175"/>
    </source>
</evidence>
<dbReference type="GO" id="GO:0005509">
    <property type="term" value="F:calcium ion binding"/>
    <property type="evidence" value="ECO:0007669"/>
    <property type="project" value="UniProtKB-UniRule"/>
</dbReference>
<keyword evidence="3 5" id="KW-0862">Zinc</keyword>
<comment type="caution">
    <text evidence="9">The sequence shown here is derived from an EMBL/GenBank/DDBJ whole genome shotgun (WGS) entry which is preliminary data.</text>
</comment>
<feature type="compositionally biased region" description="Acidic residues" evidence="6">
    <location>
        <begin position="222"/>
        <end position="231"/>
    </location>
</feature>
<evidence type="ECO:0000256" key="6">
    <source>
        <dbReference type="SAM" id="MobiDB-lite"/>
    </source>
</evidence>
<dbReference type="GO" id="GO:0061630">
    <property type="term" value="F:ubiquitin protein ligase activity"/>
    <property type="evidence" value="ECO:0007669"/>
    <property type="project" value="UniProtKB-EC"/>
</dbReference>
<evidence type="ECO:0000259" key="8">
    <source>
        <dbReference type="PROSITE" id="PS51506"/>
    </source>
</evidence>
<dbReference type="GO" id="GO:0001784">
    <property type="term" value="F:phosphotyrosine residue binding"/>
    <property type="evidence" value="ECO:0007669"/>
    <property type="project" value="UniProtKB-UniRule"/>
</dbReference>
<dbReference type="GO" id="GO:0016567">
    <property type="term" value="P:protein ubiquitination"/>
    <property type="evidence" value="ECO:0007669"/>
    <property type="project" value="UniProtKB-UniPathway"/>
</dbReference>
<dbReference type="InterPro" id="IPR036860">
    <property type="entry name" value="SH2_dom_sf"/>
</dbReference>
<dbReference type="PANTHER" id="PTHR23007:SF11">
    <property type="entry name" value="E3 UBIQUITIN-PROTEIN LIGASE CBL"/>
    <property type="match status" value="1"/>
</dbReference>
<dbReference type="AlphaFoldDB" id="A0A401Q0K3"/>
<name>A0A401Q0K3_SCYTO</name>
<evidence type="ECO:0000313" key="10">
    <source>
        <dbReference type="Proteomes" id="UP000288216"/>
    </source>
</evidence>
<dbReference type="Gene3D" id="3.30.40.10">
    <property type="entry name" value="Zinc/RING finger domain, C3HC4 (zinc finger)"/>
    <property type="match status" value="1"/>
</dbReference>
<dbReference type="SMART" id="SM00184">
    <property type="entry name" value="RING"/>
    <property type="match status" value="1"/>
</dbReference>
<dbReference type="GO" id="GO:0007165">
    <property type="term" value="P:signal transduction"/>
    <property type="evidence" value="ECO:0007669"/>
    <property type="project" value="TreeGrafter"/>
</dbReference>
<evidence type="ECO:0000259" key="7">
    <source>
        <dbReference type="PROSITE" id="PS50089"/>
    </source>
</evidence>
<dbReference type="Gene3D" id="3.30.505.10">
    <property type="entry name" value="SH2 domain"/>
    <property type="match status" value="1"/>
</dbReference>
<comment type="domain">
    <text evidence="5">The N-terminus is composed of the phosphotyrosine binding (PTB) domain, a short linker region and the RING-type zinc finger. The PTB domain, which is also called TKB (tyrosine kinase binding) domain, is composed of three different subdomains: a four-helix bundle (4H), a calcium-binding EF hand and a divergent SH2 domain.</text>
</comment>
<dbReference type="InterPro" id="IPR013083">
    <property type="entry name" value="Znf_RING/FYVE/PHD"/>
</dbReference>
<gene>
    <name evidence="9" type="ORF">scyTo_0021245</name>
</gene>
<proteinExistence type="predicted"/>
<dbReference type="InterPro" id="IPR024162">
    <property type="entry name" value="Adaptor_Cbl"/>
</dbReference>
<dbReference type="CDD" id="cd16708">
    <property type="entry name" value="RING-HC_Cbl"/>
    <property type="match status" value="1"/>
</dbReference>
<evidence type="ECO:0000256" key="5">
    <source>
        <dbReference type="RuleBase" id="RU367001"/>
    </source>
</evidence>
<dbReference type="GO" id="GO:0017124">
    <property type="term" value="F:SH3 domain binding"/>
    <property type="evidence" value="ECO:0007669"/>
    <property type="project" value="TreeGrafter"/>
</dbReference>
<dbReference type="Proteomes" id="UP000288216">
    <property type="component" value="Unassembled WGS sequence"/>
</dbReference>
<evidence type="ECO:0000256" key="3">
    <source>
        <dbReference type="ARBA" id="ARBA00022833"/>
    </source>
</evidence>
<feature type="domain" description="Cbl-PTB" evidence="8">
    <location>
        <begin position="1"/>
        <end position="119"/>
    </location>
</feature>
<feature type="region of interest" description="Disordered" evidence="6">
    <location>
        <begin position="208"/>
        <end position="231"/>
    </location>
</feature>
<keyword evidence="10" id="KW-1185">Reference proteome</keyword>
<keyword evidence="1 5" id="KW-0479">Metal-binding</keyword>
<evidence type="ECO:0000256" key="1">
    <source>
        <dbReference type="ARBA" id="ARBA00022723"/>
    </source>
</evidence>
<dbReference type="SUPFAM" id="SSF55550">
    <property type="entry name" value="SH2 domain"/>
    <property type="match status" value="1"/>
</dbReference>
<dbReference type="PROSITE" id="PS51506">
    <property type="entry name" value="CBL_PTB"/>
    <property type="match status" value="1"/>
</dbReference>
<dbReference type="EMBL" id="BFAA01018480">
    <property type="protein sequence ID" value="GCB78894.1"/>
    <property type="molecule type" value="Genomic_DNA"/>
</dbReference>
<dbReference type="STRING" id="75743.A0A401Q0K3"/>
<keyword evidence="5" id="KW-0833">Ubl conjugation pathway</keyword>